<protein>
    <recommendedName>
        <fullName evidence="1">G domain-containing protein</fullName>
    </recommendedName>
</protein>
<dbReference type="Pfam" id="PF01926">
    <property type="entry name" value="MMR_HSR1"/>
    <property type="match status" value="1"/>
</dbReference>
<dbReference type="EMBL" id="CAWYQH010000103">
    <property type="protein sequence ID" value="CAK8686969.1"/>
    <property type="molecule type" value="Genomic_DNA"/>
</dbReference>
<evidence type="ECO:0000313" key="3">
    <source>
        <dbReference type="Proteomes" id="UP001642483"/>
    </source>
</evidence>
<comment type="caution">
    <text evidence="2">The sequence shown here is derived from an EMBL/GenBank/DDBJ whole genome shotgun (WGS) entry which is preliminary data.</text>
</comment>
<proteinExistence type="predicted"/>
<organism evidence="2 3">
    <name type="scientific">Clavelina lepadiformis</name>
    <name type="common">Light-bulb sea squirt</name>
    <name type="synonym">Ascidia lepadiformis</name>
    <dbReference type="NCBI Taxonomy" id="159417"/>
    <lineage>
        <taxon>Eukaryota</taxon>
        <taxon>Metazoa</taxon>
        <taxon>Chordata</taxon>
        <taxon>Tunicata</taxon>
        <taxon>Ascidiacea</taxon>
        <taxon>Aplousobranchia</taxon>
        <taxon>Clavelinidae</taxon>
        <taxon>Clavelina</taxon>
    </lineage>
</organism>
<dbReference type="Gene3D" id="3.40.50.300">
    <property type="entry name" value="P-loop containing nucleotide triphosphate hydrolases"/>
    <property type="match status" value="1"/>
</dbReference>
<gene>
    <name evidence="2" type="ORF">CVLEPA_LOCUS19002</name>
</gene>
<evidence type="ECO:0000259" key="1">
    <source>
        <dbReference type="Pfam" id="PF01926"/>
    </source>
</evidence>
<dbReference type="InterPro" id="IPR027417">
    <property type="entry name" value="P-loop_NTPase"/>
</dbReference>
<dbReference type="Proteomes" id="UP001642483">
    <property type="component" value="Unassembled WGS sequence"/>
</dbReference>
<reference evidence="2 3" key="1">
    <citation type="submission" date="2024-02" db="EMBL/GenBank/DDBJ databases">
        <authorList>
            <person name="Daric V."/>
            <person name="Darras S."/>
        </authorList>
    </citation>
    <scope>NUCLEOTIDE SEQUENCE [LARGE SCALE GENOMIC DNA]</scope>
</reference>
<dbReference type="InterPro" id="IPR006073">
    <property type="entry name" value="GTP-bd"/>
</dbReference>
<accession>A0ABP0G8L8</accession>
<name>A0ABP0G8L8_CLALP</name>
<dbReference type="SUPFAM" id="SSF52540">
    <property type="entry name" value="P-loop containing nucleoside triphosphate hydrolases"/>
    <property type="match status" value="1"/>
</dbReference>
<sequence>MRTNHVVESEIILKAMAPKLATVPTSILADEQCLVQKQNIDCNHNELEKRLTTAQKRPANGGDVNERSRKLIKSCFSHLHTNLNVLVVGSSGSGKSSLINSMNMALTQEWKDRAKYCPGRKHVIDECVMYNNRKAGGKVVFWDTRGFEEIHADDHAILILRYVLEGRIPAKCIPCVLLMSKEKIKKRYHKIVEAHRRIDLVLNVSALDQEPQTRLMTLVEQAISTSKHVSVNKIPILSVATKSDVLSEKEMVDKLARLHEYSLQHLVSERRTLGNSNRRARLPSMPEVGPIPKVVINYSCELEPWSDESMNPSLVKPSPDRDTQLLSLWREIVSRTAPCGGADRRKRAYSATASSRPMCRCLPFRIDYSRLRSASF</sequence>
<feature type="domain" description="G" evidence="1">
    <location>
        <begin position="85"/>
        <end position="241"/>
    </location>
</feature>
<evidence type="ECO:0000313" key="2">
    <source>
        <dbReference type="EMBL" id="CAK8686969.1"/>
    </source>
</evidence>
<keyword evidence="3" id="KW-1185">Reference proteome</keyword>
<dbReference type="CDD" id="cd00882">
    <property type="entry name" value="Ras_like_GTPase"/>
    <property type="match status" value="1"/>
</dbReference>